<keyword evidence="2" id="KW-0238">DNA-binding</keyword>
<dbReference type="AlphaFoldDB" id="A0A2N3XRU1"/>
<reference evidence="5" key="1">
    <citation type="submission" date="2017-12" db="EMBL/GenBank/DDBJ databases">
        <title>Sequencing the genomes of 1000 Actinobacteria strains.</title>
        <authorList>
            <person name="Klenk H.-P."/>
        </authorList>
    </citation>
    <scope>NUCLEOTIDE SEQUENCE [LARGE SCALE GENOMIC DNA]</scope>
    <source>
        <strain evidence="5">DSM 44228</strain>
    </source>
</reference>
<evidence type="ECO:0000256" key="3">
    <source>
        <dbReference type="ARBA" id="ARBA00023163"/>
    </source>
</evidence>
<dbReference type="GO" id="GO:0003677">
    <property type="term" value="F:DNA binding"/>
    <property type="evidence" value="ECO:0007669"/>
    <property type="project" value="UniProtKB-KW"/>
</dbReference>
<keyword evidence="1" id="KW-0805">Transcription regulation</keyword>
<accession>A0A2N3XRU1</accession>
<evidence type="ECO:0000256" key="1">
    <source>
        <dbReference type="ARBA" id="ARBA00023015"/>
    </source>
</evidence>
<dbReference type="InterPro" id="IPR050679">
    <property type="entry name" value="Bact_HTH_transcr_reg"/>
</dbReference>
<dbReference type="PRINTS" id="PR00035">
    <property type="entry name" value="HTHGNTR"/>
</dbReference>
<dbReference type="PANTHER" id="PTHR44846:SF1">
    <property type="entry name" value="MANNOSYL-D-GLYCERATE TRANSPORT_METABOLISM SYSTEM REPRESSOR MNGR-RELATED"/>
    <property type="match status" value="1"/>
</dbReference>
<dbReference type="Gene3D" id="1.10.10.10">
    <property type="entry name" value="Winged helix-like DNA-binding domain superfamily/Winged helix DNA-binding domain"/>
    <property type="match status" value="1"/>
</dbReference>
<feature type="domain" description="HTH gntR-type" evidence="4">
    <location>
        <begin position="11"/>
        <end position="79"/>
    </location>
</feature>
<sequence>MSAASSGDAPVSLWVQVAADLESQMDAGDLSPGSPLPSNVELAQLCGVARVTVQRAVLELRKQGRLIVVTGRDTFVTQQNGRQDHP</sequence>
<dbReference type="SMART" id="SM00345">
    <property type="entry name" value="HTH_GNTR"/>
    <property type="match status" value="1"/>
</dbReference>
<evidence type="ECO:0000256" key="2">
    <source>
        <dbReference type="ARBA" id="ARBA00023125"/>
    </source>
</evidence>
<protein>
    <submittedName>
        <fullName evidence="5">GntR family transcriptional regulator</fullName>
    </submittedName>
</protein>
<dbReference type="PANTHER" id="PTHR44846">
    <property type="entry name" value="MANNOSYL-D-GLYCERATE TRANSPORT/METABOLISM SYSTEM REPRESSOR MNGR-RELATED"/>
    <property type="match status" value="1"/>
</dbReference>
<dbReference type="InterPro" id="IPR000524">
    <property type="entry name" value="Tscrpt_reg_HTH_GntR"/>
</dbReference>
<proteinExistence type="predicted"/>
<dbReference type="CDD" id="cd07377">
    <property type="entry name" value="WHTH_GntR"/>
    <property type="match status" value="1"/>
</dbReference>
<name>A0A2N3XRU1_SACSN</name>
<keyword evidence="6" id="KW-1185">Reference proteome</keyword>
<evidence type="ECO:0000313" key="5">
    <source>
        <dbReference type="EMBL" id="PKW13406.1"/>
    </source>
</evidence>
<gene>
    <name evidence="5" type="ORF">A8926_0932</name>
</gene>
<dbReference type="Proteomes" id="UP000233786">
    <property type="component" value="Unassembled WGS sequence"/>
</dbReference>
<organism evidence="5 6">
    <name type="scientific">Saccharopolyspora spinosa</name>
    <dbReference type="NCBI Taxonomy" id="60894"/>
    <lineage>
        <taxon>Bacteria</taxon>
        <taxon>Bacillati</taxon>
        <taxon>Actinomycetota</taxon>
        <taxon>Actinomycetes</taxon>
        <taxon>Pseudonocardiales</taxon>
        <taxon>Pseudonocardiaceae</taxon>
        <taxon>Saccharopolyspora</taxon>
    </lineage>
</organism>
<dbReference type="STRING" id="994479.GCA_000194155_06326"/>
<dbReference type="OrthoDB" id="3615556at2"/>
<dbReference type="PROSITE" id="PS50949">
    <property type="entry name" value="HTH_GNTR"/>
    <property type="match status" value="1"/>
</dbReference>
<dbReference type="Pfam" id="PF00392">
    <property type="entry name" value="GntR"/>
    <property type="match status" value="1"/>
</dbReference>
<dbReference type="InterPro" id="IPR036388">
    <property type="entry name" value="WH-like_DNA-bd_sf"/>
</dbReference>
<dbReference type="GO" id="GO:0045892">
    <property type="term" value="P:negative regulation of DNA-templated transcription"/>
    <property type="evidence" value="ECO:0007669"/>
    <property type="project" value="TreeGrafter"/>
</dbReference>
<keyword evidence="3" id="KW-0804">Transcription</keyword>
<dbReference type="SUPFAM" id="SSF46785">
    <property type="entry name" value="Winged helix' DNA-binding domain"/>
    <property type="match status" value="1"/>
</dbReference>
<dbReference type="EMBL" id="PJNB01000001">
    <property type="protein sequence ID" value="PKW13406.1"/>
    <property type="molecule type" value="Genomic_DNA"/>
</dbReference>
<evidence type="ECO:0000259" key="4">
    <source>
        <dbReference type="PROSITE" id="PS50949"/>
    </source>
</evidence>
<dbReference type="InterPro" id="IPR036390">
    <property type="entry name" value="WH_DNA-bd_sf"/>
</dbReference>
<evidence type="ECO:0000313" key="6">
    <source>
        <dbReference type="Proteomes" id="UP000233786"/>
    </source>
</evidence>
<dbReference type="GO" id="GO:0003700">
    <property type="term" value="F:DNA-binding transcription factor activity"/>
    <property type="evidence" value="ECO:0007669"/>
    <property type="project" value="InterPro"/>
</dbReference>
<comment type="caution">
    <text evidence="5">The sequence shown here is derived from an EMBL/GenBank/DDBJ whole genome shotgun (WGS) entry which is preliminary data.</text>
</comment>
<dbReference type="RefSeq" id="WP_029535930.1">
    <property type="nucleotide sequence ID" value="NZ_CP061007.1"/>
</dbReference>